<dbReference type="NCBIfam" id="NF038176">
    <property type="entry name" value="Rv0340_fam"/>
    <property type="match status" value="1"/>
</dbReference>
<protein>
    <submittedName>
        <fullName evidence="1">Uncharacterized protein</fullName>
    </submittedName>
</protein>
<evidence type="ECO:0000313" key="2">
    <source>
        <dbReference type="Proteomes" id="UP000037594"/>
    </source>
</evidence>
<dbReference type="OrthoDB" id="4732941at2"/>
<accession>A0A0J8U550</accession>
<dbReference type="PATRIC" id="fig|451644.5.peg.4070"/>
<dbReference type="Proteomes" id="UP000037594">
    <property type="component" value="Unassembled WGS sequence"/>
</dbReference>
<dbReference type="NCBIfam" id="NF038175">
    <property type="entry name" value="IniB_NTERM"/>
    <property type="match status" value="1"/>
</dbReference>
<organism evidence="1 2">
    <name type="scientific">Mycolicibacterium conceptionense</name>
    <dbReference type="NCBI Taxonomy" id="451644"/>
    <lineage>
        <taxon>Bacteria</taxon>
        <taxon>Bacillati</taxon>
        <taxon>Actinomycetota</taxon>
        <taxon>Actinomycetes</taxon>
        <taxon>Mycobacteriales</taxon>
        <taxon>Mycobacteriaceae</taxon>
        <taxon>Mycolicibacterium</taxon>
    </lineage>
</organism>
<dbReference type="EMBL" id="LFOD01000019">
    <property type="protein sequence ID" value="KMV16643.1"/>
    <property type="molecule type" value="Genomic_DNA"/>
</dbReference>
<name>A0A0J8U550_9MYCO</name>
<reference evidence="1 2" key="1">
    <citation type="submission" date="2015-06" db="EMBL/GenBank/DDBJ databases">
        <title>Genome sequence of Mycobacterium conceptionense strain MLE.</title>
        <authorList>
            <person name="Greninger A.L."/>
            <person name="Cunningham G."/>
            <person name="Chiu C.Y."/>
            <person name="Miller S."/>
        </authorList>
    </citation>
    <scope>NUCLEOTIDE SEQUENCE [LARGE SCALE GENOMIC DNA]</scope>
    <source>
        <strain evidence="1 2">MLE</strain>
    </source>
</reference>
<sequence>MANTLLDFVMSLVRDPDAAARYAADPAQAIADAHLTDVTSTDVNNLIPVVSESLSTTGAGGGFGDLGAADPGGNVWASGAATAAFDAFGDHVPLDSPNDAWDVAAGHVIDQSDSLDHLTSAASAIDDGSLANQPLDELSLQLDEPVIEDAPIIDPEPAPDWAHPIADDQHHTDSGGGFDIFD</sequence>
<dbReference type="RefSeq" id="WP_019346234.1">
    <property type="nucleotide sequence ID" value="NZ_AGSZ01000369.1"/>
</dbReference>
<evidence type="ECO:0000313" key="1">
    <source>
        <dbReference type="EMBL" id="KMV16643.1"/>
    </source>
</evidence>
<gene>
    <name evidence="1" type="ORF">ACT17_19700</name>
</gene>
<dbReference type="InterPro" id="IPR049709">
    <property type="entry name" value="IniB-like_N"/>
</dbReference>
<comment type="caution">
    <text evidence="1">The sequence shown here is derived from an EMBL/GenBank/DDBJ whole genome shotgun (WGS) entry which is preliminary data.</text>
</comment>
<dbReference type="AlphaFoldDB" id="A0A0J8U550"/>
<proteinExistence type="predicted"/>